<gene>
    <name evidence="1" type="ORF">OF850_21215</name>
</gene>
<accession>A0ABT3P2W3</accession>
<evidence type="ECO:0000313" key="2">
    <source>
        <dbReference type="Proteomes" id="UP001526430"/>
    </source>
</evidence>
<protein>
    <submittedName>
        <fullName evidence="1">Uncharacterized protein</fullName>
    </submittedName>
</protein>
<proteinExistence type="predicted"/>
<sequence>MTHPATTPAPDPLHQPLAAAPPGTLAVAADGALARALLEEASWSAGGVLLPLPGGGWALVGAAEAPARRAAGFIAGLGGAPPRLLALPEGGASLLAPSPAPPPPVLPRLRLLLDAEGVAWGQLLSPGAGEREEACRALLRGLAHDPPPLRPGLRLFLECPEEDRADAPGGQGGSGGRAPVAVLPLVALSRPAALRARRDVLARSGWDHGLIGPDAEALGWMDGGEPWALAPPGPVPPAVLPQRLVLLGPRPAWAPRDALHEAAT</sequence>
<evidence type="ECO:0000313" key="1">
    <source>
        <dbReference type="EMBL" id="MCW8088119.1"/>
    </source>
</evidence>
<name>A0ABT3P2W3_9PROT</name>
<dbReference type="RefSeq" id="WP_301592323.1">
    <property type="nucleotide sequence ID" value="NZ_JAPFQI010000027.1"/>
</dbReference>
<dbReference type="Proteomes" id="UP001526430">
    <property type="component" value="Unassembled WGS sequence"/>
</dbReference>
<organism evidence="1 2">
    <name type="scientific">Sabulicella glaciei</name>
    <dbReference type="NCBI Taxonomy" id="2984948"/>
    <lineage>
        <taxon>Bacteria</taxon>
        <taxon>Pseudomonadati</taxon>
        <taxon>Pseudomonadota</taxon>
        <taxon>Alphaproteobacteria</taxon>
        <taxon>Acetobacterales</taxon>
        <taxon>Acetobacteraceae</taxon>
        <taxon>Sabulicella</taxon>
    </lineage>
</organism>
<comment type="caution">
    <text evidence="1">The sequence shown here is derived from an EMBL/GenBank/DDBJ whole genome shotgun (WGS) entry which is preliminary data.</text>
</comment>
<reference evidence="1 2" key="1">
    <citation type="submission" date="2022-10" db="EMBL/GenBank/DDBJ databases">
        <title>Roseococcus glaciei nov., sp. nov., isolated from glacier.</title>
        <authorList>
            <person name="Liu Q."/>
            <person name="Xin Y.-H."/>
        </authorList>
    </citation>
    <scope>NUCLEOTIDE SEQUENCE [LARGE SCALE GENOMIC DNA]</scope>
    <source>
        <strain evidence="1 2">MDT2-1-1</strain>
    </source>
</reference>
<dbReference type="EMBL" id="JAPFQI010000027">
    <property type="protein sequence ID" value="MCW8088119.1"/>
    <property type="molecule type" value="Genomic_DNA"/>
</dbReference>
<keyword evidence="2" id="KW-1185">Reference proteome</keyword>